<dbReference type="SUPFAM" id="SSF144074">
    <property type="entry name" value="E2F-DP heterodimerization region"/>
    <property type="match status" value="1"/>
</dbReference>
<keyword evidence="8" id="KW-1185">Reference proteome</keyword>
<evidence type="ECO:0000256" key="1">
    <source>
        <dbReference type="ARBA" id="ARBA00010940"/>
    </source>
</evidence>
<evidence type="ECO:0000259" key="6">
    <source>
        <dbReference type="SMART" id="SM01372"/>
    </source>
</evidence>
<proteinExistence type="inferred from homology"/>
<keyword evidence="4 5" id="KW-0804">Transcription</keyword>
<dbReference type="SUPFAM" id="SSF46785">
    <property type="entry name" value="Winged helix' DNA-binding domain"/>
    <property type="match status" value="1"/>
</dbReference>
<keyword evidence="3 5" id="KW-0238">DNA-binding</keyword>
<evidence type="ECO:0000313" key="8">
    <source>
        <dbReference type="Proteomes" id="UP000716291"/>
    </source>
</evidence>
<dbReference type="InterPro" id="IPR015648">
    <property type="entry name" value="Transcrpt_fac_DP"/>
</dbReference>
<dbReference type="InterPro" id="IPR036390">
    <property type="entry name" value="WH_DNA-bd_sf"/>
</dbReference>
<dbReference type="PANTHER" id="PTHR12548:SF9">
    <property type="entry name" value="TRANSCRIPTION FACTOR DP"/>
    <property type="match status" value="1"/>
</dbReference>
<dbReference type="Proteomes" id="UP000716291">
    <property type="component" value="Unassembled WGS sequence"/>
</dbReference>
<evidence type="ECO:0000256" key="5">
    <source>
        <dbReference type="RuleBase" id="RU003796"/>
    </source>
</evidence>
<dbReference type="AlphaFoldDB" id="A0A9P6X8E9"/>
<dbReference type="InterPro" id="IPR003316">
    <property type="entry name" value="E2F_WHTH_DNA-bd_dom"/>
</dbReference>
<reference evidence="7" key="1">
    <citation type="journal article" date="2020" name="Microb. Genom.">
        <title>Genetic diversity of clinical and environmental Mucorales isolates obtained from an investigation of mucormycosis cases among solid organ transplant recipients.</title>
        <authorList>
            <person name="Nguyen M.H."/>
            <person name="Kaul D."/>
            <person name="Muto C."/>
            <person name="Cheng S.J."/>
            <person name="Richter R.A."/>
            <person name="Bruno V.M."/>
            <person name="Liu G."/>
            <person name="Beyhan S."/>
            <person name="Sundermann A.J."/>
            <person name="Mounaud S."/>
            <person name="Pasculle A.W."/>
            <person name="Nierman W.C."/>
            <person name="Driscoll E."/>
            <person name="Cumbie R."/>
            <person name="Clancy C.J."/>
            <person name="Dupont C.L."/>
        </authorList>
    </citation>
    <scope>NUCLEOTIDE SEQUENCE</scope>
    <source>
        <strain evidence="7">GL11</strain>
    </source>
</reference>
<protein>
    <recommendedName>
        <fullName evidence="6">E2F/DP family winged-helix DNA-binding domain-containing protein</fullName>
    </recommendedName>
</protein>
<evidence type="ECO:0000313" key="7">
    <source>
        <dbReference type="EMBL" id="KAG1307673.1"/>
    </source>
</evidence>
<comment type="subcellular location">
    <subcellularLocation>
        <location evidence="5">Nucleus</location>
    </subcellularLocation>
</comment>
<dbReference type="SMART" id="SM01372">
    <property type="entry name" value="E2F_TDP"/>
    <property type="match status" value="1"/>
</dbReference>
<keyword evidence="2 5" id="KW-0805">Transcription regulation</keyword>
<dbReference type="GO" id="GO:0051726">
    <property type="term" value="P:regulation of cell cycle"/>
    <property type="evidence" value="ECO:0007669"/>
    <property type="project" value="InterPro"/>
</dbReference>
<dbReference type="GO" id="GO:0000977">
    <property type="term" value="F:RNA polymerase II transcription regulatory region sequence-specific DNA binding"/>
    <property type="evidence" value="ECO:0007669"/>
    <property type="project" value="TreeGrafter"/>
</dbReference>
<accession>A0A9P6X8E9</accession>
<dbReference type="InterPro" id="IPR037241">
    <property type="entry name" value="E2F-DP_heterodim"/>
</dbReference>
<evidence type="ECO:0000256" key="2">
    <source>
        <dbReference type="ARBA" id="ARBA00023015"/>
    </source>
</evidence>
<organism evidence="7 8">
    <name type="scientific">Rhizopus oryzae</name>
    <name type="common">Mucormycosis agent</name>
    <name type="synonym">Rhizopus arrhizus var. delemar</name>
    <dbReference type="NCBI Taxonomy" id="64495"/>
    <lineage>
        <taxon>Eukaryota</taxon>
        <taxon>Fungi</taxon>
        <taxon>Fungi incertae sedis</taxon>
        <taxon>Mucoromycota</taxon>
        <taxon>Mucoromycotina</taxon>
        <taxon>Mucoromycetes</taxon>
        <taxon>Mucorales</taxon>
        <taxon>Mucorineae</taxon>
        <taxon>Rhizopodaceae</taxon>
        <taxon>Rhizopus</taxon>
    </lineage>
</organism>
<dbReference type="EMBL" id="JAANQT010000905">
    <property type="protein sequence ID" value="KAG1307673.1"/>
    <property type="molecule type" value="Genomic_DNA"/>
</dbReference>
<dbReference type="InterPro" id="IPR036388">
    <property type="entry name" value="WH-like_DNA-bd_sf"/>
</dbReference>
<dbReference type="PANTHER" id="PTHR12548">
    <property type="entry name" value="TRANSCRIPTION FACTOR DP"/>
    <property type="match status" value="1"/>
</dbReference>
<dbReference type="FunFam" id="1.10.10.10:FF:000360">
    <property type="entry name" value="Transcription factor Dp-1, a"/>
    <property type="match status" value="1"/>
</dbReference>
<keyword evidence="5" id="KW-0539">Nucleus</keyword>
<comment type="similarity">
    <text evidence="1 5">Belongs to the E2F/DP family.</text>
</comment>
<comment type="caution">
    <text evidence="7">The sequence shown here is derived from an EMBL/GenBank/DDBJ whole genome shotgun (WGS) entry which is preliminary data.</text>
</comment>
<feature type="domain" description="E2F/DP family winged-helix DNA-binding" evidence="6">
    <location>
        <begin position="110"/>
        <end position="204"/>
    </location>
</feature>
<dbReference type="Gene3D" id="1.10.10.10">
    <property type="entry name" value="Winged helix-like DNA-binding domain superfamily/Winged helix DNA-binding domain"/>
    <property type="match status" value="1"/>
</dbReference>
<dbReference type="Gene3D" id="1.20.140.80">
    <property type="entry name" value="Transcription factor DP"/>
    <property type="match status" value="1"/>
</dbReference>
<dbReference type="GO" id="GO:0005634">
    <property type="term" value="C:nucleus"/>
    <property type="evidence" value="ECO:0007669"/>
    <property type="project" value="UniProtKB-SubCell"/>
</dbReference>
<name>A0A9P6X8E9_RHIOR</name>
<gene>
    <name evidence="7" type="ORF">G6F64_006630</name>
</gene>
<dbReference type="GO" id="GO:0005667">
    <property type="term" value="C:transcription regulator complex"/>
    <property type="evidence" value="ECO:0007669"/>
    <property type="project" value="InterPro"/>
</dbReference>
<evidence type="ECO:0000256" key="3">
    <source>
        <dbReference type="ARBA" id="ARBA00023125"/>
    </source>
</evidence>
<dbReference type="OrthoDB" id="552115at2759"/>
<evidence type="ECO:0000256" key="4">
    <source>
        <dbReference type="ARBA" id="ARBA00023163"/>
    </source>
</evidence>
<sequence length="316" mass="36633">MSALFPNILFSLPSPPLSNQRSNVLDDNVELRPFLLNKSPKKDDYYYLPPIQHVLTPSSSPSSEELDFTPLRKNSIASLLNTEPTPVIKRGRPRQGIVKRKTNHADFLPRATKGLRHFSKQVCDKVAQKKITTYNEVADELAMDIQKSLGTTNVSFFFLNSFTYYQQKHSYDQKNIRRRVYDALNVLMAMNIITKDKKVIKWLGIPECYKTTSDDLLLKEIRKEQERQVDLMNSLDLLRDVVKDKMSKHVHIRNIIWRNQQQPSTDRIDLPFFIIQCPSQHDIQSNQHSAVVSFISDQQQSQVIIEDTEVLRHLNA</sequence>
<dbReference type="GO" id="GO:0000981">
    <property type="term" value="F:DNA-binding transcription factor activity, RNA polymerase II-specific"/>
    <property type="evidence" value="ECO:0007669"/>
    <property type="project" value="TreeGrafter"/>
</dbReference>
<dbReference type="InterPro" id="IPR038168">
    <property type="entry name" value="TF_DP_C_sf"/>
</dbReference>
<dbReference type="Pfam" id="PF02319">
    <property type="entry name" value="WHD_E2F_TDP"/>
    <property type="match status" value="1"/>
</dbReference>